<dbReference type="AlphaFoldDB" id="A0A2A3ET68"/>
<accession>A0A2A3ET68</accession>
<sequence length="65" mass="8016">MHKRMHWESDKRENFRLSNLLENRRCKNFKIMEKRPNPRDFSKLNTEPETSEDEYPENSFTKVIS</sequence>
<keyword evidence="3" id="KW-1185">Reference proteome</keyword>
<protein>
    <submittedName>
        <fullName evidence="2">Peptidyl-alpha-hydroxyglycine alpha-amidating lyase</fullName>
    </submittedName>
</protein>
<proteinExistence type="predicted"/>
<evidence type="ECO:0000313" key="3">
    <source>
        <dbReference type="Proteomes" id="UP000242457"/>
    </source>
</evidence>
<feature type="compositionally biased region" description="Basic and acidic residues" evidence="1">
    <location>
        <begin position="31"/>
        <end position="42"/>
    </location>
</feature>
<organism evidence="2 3">
    <name type="scientific">Apis cerana cerana</name>
    <name type="common">Oriental honeybee</name>
    <dbReference type="NCBI Taxonomy" id="94128"/>
    <lineage>
        <taxon>Eukaryota</taxon>
        <taxon>Metazoa</taxon>
        <taxon>Ecdysozoa</taxon>
        <taxon>Arthropoda</taxon>
        <taxon>Hexapoda</taxon>
        <taxon>Insecta</taxon>
        <taxon>Pterygota</taxon>
        <taxon>Neoptera</taxon>
        <taxon>Endopterygota</taxon>
        <taxon>Hymenoptera</taxon>
        <taxon>Apocrita</taxon>
        <taxon>Aculeata</taxon>
        <taxon>Apoidea</taxon>
        <taxon>Anthophila</taxon>
        <taxon>Apidae</taxon>
        <taxon>Apis</taxon>
    </lineage>
</organism>
<gene>
    <name evidence="2" type="ORF">APICC_08165</name>
</gene>
<reference evidence="2 3" key="1">
    <citation type="submission" date="2014-07" db="EMBL/GenBank/DDBJ databases">
        <title>Genomic and transcriptomic analysis on Apis cerana provide comprehensive insights into honey bee biology.</title>
        <authorList>
            <person name="Diao Q."/>
            <person name="Sun L."/>
            <person name="Zheng H."/>
            <person name="Zheng H."/>
            <person name="Xu S."/>
            <person name="Wang S."/>
            <person name="Zeng Z."/>
            <person name="Hu F."/>
            <person name="Su S."/>
            <person name="Wu J."/>
        </authorList>
    </citation>
    <scope>NUCLEOTIDE SEQUENCE [LARGE SCALE GENOMIC DNA]</scope>
    <source>
        <tissue evidence="2">Pupae without intestine</tissue>
    </source>
</reference>
<keyword evidence="2" id="KW-0456">Lyase</keyword>
<dbReference type="EMBL" id="KZ288185">
    <property type="protein sequence ID" value="PBC34983.1"/>
    <property type="molecule type" value="Genomic_DNA"/>
</dbReference>
<dbReference type="Proteomes" id="UP000242457">
    <property type="component" value="Unassembled WGS sequence"/>
</dbReference>
<name>A0A2A3ET68_APICC</name>
<evidence type="ECO:0000313" key="2">
    <source>
        <dbReference type="EMBL" id="PBC34983.1"/>
    </source>
</evidence>
<dbReference type="GO" id="GO:0016829">
    <property type="term" value="F:lyase activity"/>
    <property type="evidence" value="ECO:0007669"/>
    <property type="project" value="UniProtKB-KW"/>
</dbReference>
<feature type="region of interest" description="Disordered" evidence="1">
    <location>
        <begin position="31"/>
        <end position="65"/>
    </location>
</feature>
<evidence type="ECO:0000256" key="1">
    <source>
        <dbReference type="SAM" id="MobiDB-lite"/>
    </source>
</evidence>
<dbReference type="STRING" id="94128.A0A2A3ET68"/>